<evidence type="ECO:0000313" key="10">
    <source>
        <dbReference type="Proteomes" id="UP000827892"/>
    </source>
</evidence>
<evidence type="ECO:0000313" key="9">
    <source>
        <dbReference type="EMBL" id="ULT87698.1"/>
    </source>
</evidence>
<sequence>MIRKLSVSHAFVVSAYYYPKSSLLGNNAIALNVVFDSVSHNLDHVIMIGTNDTEETQFVARTQVESSEACRYATTVATANTVENLTKLEIESNDHKIEIQFKIARYNAPKPVIFCLSPQSLAEQWQLFMIQAHMSQRFGAHIHLYLTSSLESYFGLLREYEKQGYITIENWLRIKFSETTSPYFEPNANMELANRAGAYADCLLQYKEAAKYVAFLDLEDFIFPVMRTTYLREFNAEFEYQLSASSILYTTRDHLLVKAESLEEFSFYDIVASLKTMTTSLKIGKVVVRADRYNLTSIYGNMNTNDRNRYTVTNNMIVRVQSAPDQTNDTTQNDYSFSSKIRPKDLLAIEESIWRMKNFSSIDDLSARLPRFDFYTPILSECLFATQEGNRKGKNCMNFEKCAIPQREDFKCVHSDAEYKSGPHIEPFTFHYAHNSFWSDDMGCHQ</sequence>
<dbReference type="GO" id="GO:0016757">
    <property type="term" value="F:glycosyltransferase activity"/>
    <property type="evidence" value="ECO:0007669"/>
    <property type="project" value="UniProtKB-UniRule"/>
</dbReference>
<keyword evidence="3 8" id="KW-0328">Glycosyltransferase</keyword>
<keyword evidence="7" id="KW-0472">Membrane</keyword>
<evidence type="ECO:0000256" key="4">
    <source>
        <dbReference type="ARBA" id="ARBA00022679"/>
    </source>
</evidence>
<evidence type="ECO:0000256" key="5">
    <source>
        <dbReference type="ARBA" id="ARBA00022692"/>
    </source>
</evidence>
<gene>
    <name evidence="9" type="ORF">L3Y34_007100</name>
</gene>
<organism evidence="9 10">
    <name type="scientific">Caenorhabditis briggsae</name>
    <dbReference type="NCBI Taxonomy" id="6238"/>
    <lineage>
        <taxon>Eukaryota</taxon>
        <taxon>Metazoa</taxon>
        <taxon>Ecdysozoa</taxon>
        <taxon>Nematoda</taxon>
        <taxon>Chromadorea</taxon>
        <taxon>Rhabditida</taxon>
        <taxon>Rhabditina</taxon>
        <taxon>Rhabditomorpha</taxon>
        <taxon>Rhabditoidea</taxon>
        <taxon>Rhabditidae</taxon>
        <taxon>Peloderinae</taxon>
        <taxon>Caenorhabditis</taxon>
    </lineage>
</organism>
<dbReference type="InterPro" id="IPR008166">
    <property type="entry name" value="Glyco_transf_92"/>
</dbReference>
<evidence type="ECO:0000256" key="7">
    <source>
        <dbReference type="ARBA" id="ARBA00023136"/>
    </source>
</evidence>
<reference evidence="9 10" key="1">
    <citation type="submission" date="2022-02" db="EMBL/GenBank/DDBJ databases">
        <title>Chromosome-level reference genomes for two strains of Caenorhabditis briggsae: an improved platform for comparative genomics.</title>
        <authorList>
            <person name="Stevens L."/>
            <person name="Andersen E.C."/>
        </authorList>
    </citation>
    <scope>NUCLEOTIDE SEQUENCE [LARGE SCALE GENOMIC DNA]</scope>
    <source>
        <strain evidence="9">QX1410_ONT</strain>
        <tissue evidence="9">Whole-organism</tissue>
    </source>
</reference>
<dbReference type="Pfam" id="PF01697">
    <property type="entry name" value="Glyco_transf_92"/>
    <property type="match status" value="1"/>
</dbReference>
<accession>A0AAE8ZYC6</accession>
<dbReference type="PANTHER" id="PTHR21645">
    <property type="entry name" value="GLYCOSYLTRANSFERASE FAMILY 92 PROTEIN"/>
    <property type="match status" value="1"/>
</dbReference>
<proteinExistence type="inferred from homology"/>
<keyword evidence="5" id="KW-0812">Transmembrane</keyword>
<dbReference type="EC" id="2.4.1.-" evidence="8"/>
<evidence type="ECO:0000256" key="1">
    <source>
        <dbReference type="ARBA" id="ARBA00004167"/>
    </source>
</evidence>
<evidence type="ECO:0000256" key="8">
    <source>
        <dbReference type="RuleBase" id="RU366017"/>
    </source>
</evidence>
<evidence type="ECO:0000256" key="6">
    <source>
        <dbReference type="ARBA" id="ARBA00022989"/>
    </source>
</evidence>
<evidence type="ECO:0000256" key="3">
    <source>
        <dbReference type="ARBA" id="ARBA00022676"/>
    </source>
</evidence>
<name>A0AAE8ZYC6_CAEBR</name>
<dbReference type="PANTHER" id="PTHR21645:SF21">
    <property type="entry name" value="GLYCOSYLTRANSFERASE FAMILY 92 PROTEIN"/>
    <property type="match status" value="1"/>
</dbReference>
<dbReference type="InterPro" id="IPR052012">
    <property type="entry name" value="GTase_92"/>
</dbReference>
<comment type="similarity">
    <text evidence="2 8">Belongs to the glycosyltransferase 92 family.</text>
</comment>
<keyword evidence="4 8" id="KW-0808">Transferase</keyword>
<dbReference type="AlphaFoldDB" id="A0AAE8ZYC6"/>
<comment type="subcellular location">
    <subcellularLocation>
        <location evidence="1">Membrane</location>
        <topology evidence="1">Single-pass membrane protein</topology>
    </subcellularLocation>
</comment>
<keyword evidence="6" id="KW-1133">Transmembrane helix</keyword>
<evidence type="ECO:0000256" key="2">
    <source>
        <dbReference type="ARBA" id="ARBA00007647"/>
    </source>
</evidence>
<dbReference type="Proteomes" id="UP000827892">
    <property type="component" value="Chromosome V"/>
</dbReference>
<dbReference type="GO" id="GO:0016020">
    <property type="term" value="C:membrane"/>
    <property type="evidence" value="ECO:0007669"/>
    <property type="project" value="UniProtKB-SubCell"/>
</dbReference>
<dbReference type="EMBL" id="CP090895">
    <property type="protein sequence ID" value="ULT87698.1"/>
    <property type="molecule type" value="Genomic_DNA"/>
</dbReference>
<protein>
    <recommendedName>
        <fullName evidence="8">Glycosyltransferase family 92 protein</fullName>
        <ecNumber evidence="8">2.4.1.-</ecNumber>
    </recommendedName>
</protein>